<accession>A0A9R0IL63</accession>
<dbReference type="NCBIfam" id="TIGR00756">
    <property type="entry name" value="PPR"/>
    <property type="match status" value="4"/>
</dbReference>
<proteinExistence type="inferred from homology"/>
<evidence type="ECO:0000256" key="2">
    <source>
        <dbReference type="ARBA" id="ARBA00022737"/>
    </source>
</evidence>
<comment type="similarity">
    <text evidence="1">Belongs to the PPR family. P subfamily.</text>
</comment>
<dbReference type="InterPro" id="IPR050667">
    <property type="entry name" value="PPR-containing_protein"/>
</dbReference>
<evidence type="ECO:0000313" key="4">
    <source>
        <dbReference type="Proteomes" id="UP000813463"/>
    </source>
</evidence>
<name>A0A9R0IL63_SPIOL</name>
<keyword evidence="2" id="KW-0677">Repeat</keyword>
<feature type="repeat" description="PPR" evidence="3">
    <location>
        <begin position="287"/>
        <end position="321"/>
    </location>
</feature>
<feature type="repeat" description="PPR" evidence="3">
    <location>
        <begin position="217"/>
        <end position="251"/>
    </location>
</feature>
<dbReference type="InterPro" id="IPR002885">
    <property type="entry name" value="PPR_rpt"/>
</dbReference>
<dbReference type="InterPro" id="IPR011990">
    <property type="entry name" value="TPR-like_helical_dom_sf"/>
</dbReference>
<keyword evidence="4" id="KW-1185">Reference proteome</keyword>
<feature type="repeat" description="PPR" evidence="3">
    <location>
        <begin position="252"/>
        <end position="286"/>
    </location>
</feature>
<dbReference type="OrthoDB" id="185373at2759"/>
<dbReference type="GeneID" id="110790742"/>
<dbReference type="KEGG" id="soe:110790742"/>
<reference evidence="4" key="1">
    <citation type="journal article" date="2021" name="Nat. Commun.">
        <title>Genomic analyses provide insights into spinach domestication and the genetic basis of agronomic traits.</title>
        <authorList>
            <person name="Cai X."/>
            <person name="Sun X."/>
            <person name="Xu C."/>
            <person name="Sun H."/>
            <person name="Wang X."/>
            <person name="Ge C."/>
            <person name="Zhang Z."/>
            <person name="Wang Q."/>
            <person name="Fei Z."/>
            <person name="Jiao C."/>
            <person name="Wang Q."/>
        </authorList>
    </citation>
    <scope>NUCLEOTIDE SEQUENCE [LARGE SCALE GENOMIC DNA]</scope>
    <source>
        <strain evidence="4">cv. Varoflay</strain>
    </source>
</reference>
<dbReference type="Proteomes" id="UP000813463">
    <property type="component" value="Chromosome 6"/>
</dbReference>
<evidence type="ECO:0000256" key="3">
    <source>
        <dbReference type="PROSITE-ProRule" id="PRU00708"/>
    </source>
</evidence>
<reference evidence="5" key="2">
    <citation type="submission" date="2025-08" db="UniProtKB">
        <authorList>
            <consortium name="RefSeq"/>
        </authorList>
    </citation>
    <scope>IDENTIFICATION</scope>
    <source>
        <tissue evidence="5">Leaf</tissue>
    </source>
</reference>
<protein>
    <submittedName>
        <fullName evidence="5">Pentatricopeptide repeat-containing protein At1g61870, mitochondrial</fullName>
    </submittedName>
</protein>
<sequence>MQKSMAIFTRIRSRSLLQLRNYSSSPSSILSPDSKTILTSKQKTRAALYLLKSEKNPEKIIDICRAASITPETHLDRACFSLAVNKLSGLNYFEGIRVFIEELKKRPDLQNERFFSHAIVLYGQAGMLQNAIDTFEQMEQLGVHRTVKSLNSLLLSCIIAKKCNEVKRIFTEFPKTYNIQPNIITYNTVIKAFTEVGESNSSYSIVAEMGRNNCKPNATTFCHMITGFYKEQKTEDVGKVLELMKEHGMKPGLSMYNTRIQSLCKLGRSFEAKALLDGLLERRINPNSNTYTNLIHGFCREGKLEDAKQLYKGMNNHGVKPDTECYFTLIHFLCQGGDYETALQIAKECMEKNWVPNFTTMKSLVEGLVSISKVEEAKELVALIKEKFPKHSDMWKDTEEKLSQPAD</sequence>
<dbReference type="AlphaFoldDB" id="A0A9R0IL63"/>
<evidence type="ECO:0000256" key="1">
    <source>
        <dbReference type="ARBA" id="ARBA00007626"/>
    </source>
</evidence>
<dbReference type="RefSeq" id="XP_021851206.1">
    <property type="nucleotide sequence ID" value="XM_021995514.2"/>
</dbReference>
<evidence type="ECO:0000313" key="5">
    <source>
        <dbReference type="RefSeq" id="XP_021851206.1"/>
    </source>
</evidence>
<feature type="repeat" description="PPR" evidence="3">
    <location>
        <begin position="322"/>
        <end position="356"/>
    </location>
</feature>
<gene>
    <name evidence="5" type="primary">LOC110790742</name>
</gene>
<dbReference type="Pfam" id="PF13041">
    <property type="entry name" value="PPR_2"/>
    <property type="match status" value="2"/>
</dbReference>
<feature type="repeat" description="PPR" evidence="3">
    <location>
        <begin position="182"/>
        <end position="216"/>
    </location>
</feature>
<dbReference type="SUPFAM" id="SSF48452">
    <property type="entry name" value="TPR-like"/>
    <property type="match status" value="1"/>
</dbReference>
<dbReference type="PANTHER" id="PTHR47939">
    <property type="entry name" value="MEMBRANE-ASSOCIATED SALT-INDUCIBLE PROTEIN-LIKE"/>
    <property type="match status" value="1"/>
</dbReference>
<dbReference type="Gene3D" id="1.25.40.10">
    <property type="entry name" value="Tetratricopeptide repeat domain"/>
    <property type="match status" value="3"/>
</dbReference>
<dbReference type="Pfam" id="PF01535">
    <property type="entry name" value="PPR"/>
    <property type="match status" value="2"/>
</dbReference>
<dbReference type="PANTHER" id="PTHR47939:SF9">
    <property type="entry name" value="(WILD MALAYSIAN BANANA) HYPOTHETICAL PROTEIN"/>
    <property type="match status" value="1"/>
</dbReference>
<organism evidence="4 5">
    <name type="scientific">Spinacia oleracea</name>
    <name type="common">Spinach</name>
    <dbReference type="NCBI Taxonomy" id="3562"/>
    <lineage>
        <taxon>Eukaryota</taxon>
        <taxon>Viridiplantae</taxon>
        <taxon>Streptophyta</taxon>
        <taxon>Embryophyta</taxon>
        <taxon>Tracheophyta</taxon>
        <taxon>Spermatophyta</taxon>
        <taxon>Magnoliopsida</taxon>
        <taxon>eudicotyledons</taxon>
        <taxon>Gunneridae</taxon>
        <taxon>Pentapetalae</taxon>
        <taxon>Caryophyllales</taxon>
        <taxon>Chenopodiaceae</taxon>
        <taxon>Chenopodioideae</taxon>
        <taxon>Anserineae</taxon>
        <taxon>Spinacia</taxon>
    </lineage>
</organism>
<dbReference type="PROSITE" id="PS51375">
    <property type="entry name" value="PPR"/>
    <property type="match status" value="5"/>
</dbReference>